<dbReference type="RefSeq" id="WP_036123751.1">
    <property type="nucleotide sequence ID" value="NZ_BMET01000003.1"/>
</dbReference>
<dbReference type="InterPro" id="IPR003782">
    <property type="entry name" value="SCO1/SenC"/>
</dbReference>
<accession>A0A084THC8</accession>
<dbReference type="AlphaFoldDB" id="A0A084THC8"/>
<feature type="binding site" evidence="2">
    <location>
        <position position="112"/>
    </location>
    <ligand>
        <name>Cu cation</name>
        <dbReference type="ChEBI" id="CHEBI:23378"/>
    </ligand>
</feature>
<comment type="similarity">
    <text evidence="1">Belongs to the SCO1/2 family.</text>
</comment>
<dbReference type="Proteomes" id="UP000028521">
    <property type="component" value="Unassembled WGS sequence"/>
</dbReference>
<keyword evidence="2" id="KW-0186">Copper</keyword>
<dbReference type="EMBL" id="JPFK01000009">
    <property type="protein sequence ID" value="KFB00114.1"/>
    <property type="molecule type" value="Genomic_DNA"/>
</dbReference>
<proteinExistence type="inferred from homology"/>
<sequence length="238" mass="26706">MRILTLLLVVLTALTSCKERGQTTAEDLAIAYECPMHCEGDKTYDKEGSCPVCKMDLVRVTPPATKADPEGTFSDMSIYNLPATWTTQDGKDIQLKDLQGDVLVMVMIYTSCKAACPRLVADMRNIEERLTEASKERVKMIFVSIDPEVDTPKRLKAFAKENFMDQDPWLFLRSSEENTREFAAVLAVSYKEISPIDFSHSNIISVFNHKGELVFQQEGLGVNSDNTIKHINQAVEAM</sequence>
<keyword evidence="6" id="KW-1185">Reference proteome</keyword>
<feature type="binding site" evidence="2">
    <location>
        <position position="116"/>
    </location>
    <ligand>
        <name>Cu cation</name>
        <dbReference type="ChEBI" id="CHEBI:23378"/>
    </ligand>
</feature>
<evidence type="ECO:0000256" key="3">
    <source>
        <dbReference type="PIRSR" id="PIRSR603782-2"/>
    </source>
</evidence>
<dbReference type="STRING" id="1197477.IA57_11820"/>
<dbReference type="Gene3D" id="3.40.30.10">
    <property type="entry name" value="Glutaredoxin"/>
    <property type="match status" value="1"/>
</dbReference>
<dbReference type="InterPro" id="IPR045800">
    <property type="entry name" value="HMBD"/>
</dbReference>
<dbReference type="PROSITE" id="PS51257">
    <property type="entry name" value="PROKAR_LIPOPROTEIN"/>
    <property type="match status" value="1"/>
</dbReference>
<gene>
    <name evidence="5" type="ORF">IA57_11820</name>
</gene>
<dbReference type="eggNOG" id="COG1999">
    <property type="taxonomic scope" value="Bacteria"/>
</dbReference>
<dbReference type="SUPFAM" id="SSF52833">
    <property type="entry name" value="Thioredoxin-like"/>
    <property type="match status" value="1"/>
</dbReference>
<name>A0A084THC8_9FLAO</name>
<dbReference type="Pfam" id="PF02630">
    <property type="entry name" value="SCO1-SenC"/>
    <property type="match status" value="1"/>
</dbReference>
<dbReference type="PANTHER" id="PTHR12151:SF25">
    <property type="entry name" value="LINALOOL DEHYDRATASE_ISOMERASE DOMAIN-CONTAINING PROTEIN"/>
    <property type="match status" value="1"/>
</dbReference>
<comment type="caution">
    <text evidence="5">The sequence shown here is derived from an EMBL/GenBank/DDBJ whole genome shotgun (WGS) entry which is preliminary data.</text>
</comment>
<evidence type="ECO:0000259" key="4">
    <source>
        <dbReference type="Pfam" id="PF19335"/>
    </source>
</evidence>
<evidence type="ECO:0000313" key="5">
    <source>
        <dbReference type="EMBL" id="KFB00114.1"/>
    </source>
</evidence>
<evidence type="ECO:0000313" key="6">
    <source>
        <dbReference type="Proteomes" id="UP000028521"/>
    </source>
</evidence>
<evidence type="ECO:0000256" key="1">
    <source>
        <dbReference type="ARBA" id="ARBA00010996"/>
    </source>
</evidence>
<reference evidence="6" key="2">
    <citation type="submission" date="2014-07" db="EMBL/GenBank/DDBJ databases">
        <title>Genome sequence of Mangrovimonas yunxiaonensis.</title>
        <authorList>
            <person name="Li Y."/>
            <person name="Zheng T."/>
        </authorList>
    </citation>
    <scope>NUCLEOTIDE SEQUENCE [LARGE SCALE GENOMIC DNA]</scope>
    <source>
        <strain evidence="6">LY01</strain>
    </source>
</reference>
<dbReference type="GO" id="GO:0046872">
    <property type="term" value="F:metal ion binding"/>
    <property type="evidence" value="ECO:0007669"/>
    <property type="project" value="UniProtKB-KW"/>
</dbReference>
<organism evidence="5 6">
    <name type="scientific">Mangrovimonas yunxiaonensis</name>
    <dbReference type="NCBI Taxonomy" id="1197477"/>
    <lineage>
        <taxon>Bacteria</taxon>
        <taxon>Pseudomonadati</taxon>
        <taxon>Bacteroidota</taxon>
        <taxon>Flavobacteriia</taxon>
        <taxon>Flavobacteriales</taxon>
        <taxon>Flavobacteriaceae</taxon>
        <taxon>Mangrovimonas</taxon>
    </lineage>
</organism>
<reference evidence="5 6" key="1">
    <citation type="journal article" date="2014" name="Genome Announc.">
        <title>Draft Genome Sequence of the Algicidal Bacterium Mangrovimonas yunxiaonensis Strain LY01.</title>
        <authorList>
            <person name="Li Y."/>
            <person name="Zhu H."/>
            <person name="Li C."/>
            <person name="Zhang H."/>
            <person name="Chen Z."/>
            <person name="Zheng W."/>
            <person name="Xu H."/>
            <person name="Zheng T."/>
        </authorList>
    </citation>
    <scope>NUCLEOTIDE SEQUENCE [LARGE SCALE GENOMIC DNA]</scope>
    <source>
        <strain evidence="5 6">LY01</strain>
    </source>
</reference>
<dbReference type="Pfam" id="PF19335">
    <property type="entry name" value="HMBD"/>
    <property type="match status" value="1"/>
</dbReference>
<keyword evidence="2" id="KW-0479">Metal-binding</keyword>
<dbReference type="PANTHER" id="PTHR12151">
    <property type="entry name" value="ELECTRON TRANSPORT PROTIN SCO1/SENC FAMILY MEMBER"/>
    <property type="match status" value="1"/>
</dbReference>
<protein>
    <submittedName>
        <fullName evidence="5">Photosynthetic protein synthase I</fullName>
    </submittedName>
</protein>
<dbReference type="InterPro" id="IPR036249">
    <property type="entry name" value="Thioredoxin-like_sf"/>
</dbReference>
<feature type="disulfide bond" description="Redox-active" evidence="3">
    <location>
        <begin position="112"/>
        <end position="116"/>
    </location>
</feature>
<dbReference type="CDD" id="cd02968">
    <property type="entry name" value="SCO"/>
    <property type="match status" value="1"/>
</dbReference>
<feature type="domain" description="Heavy metal binding" evidence="4">
    <location>
        <begin position="32"/>
        <end position="58"/>
    </location>
</feature>
<evidence type="ECO:0000256" key="2">
    <source>
        <dbReference type="PIRSR" id="PIRSR603782-1"/>
    </source>
</evidence>
<keyword evidence="3" id="KW-1015">Disulfide bond</keyword>